<evidence type="ECO:0000256" key="1">
    <source>
        <dbReference type="SAM" id="MobiDB-lite"/>
    </source>
</evidence>
<comment type="caution">
    <text evidence="2">The sequence shown here is derived from an EMBL/GenBank/DDBJ whole genome shotgun (WGS) entry which is preliminary data.</text>
</comment>
<gene>
    <name evidence="2" type="ORF">HNR67_004605</name>
</gene>
<evidence type="ECO:0000313" key="3">
    <source>
        <dbReference type="Proteomes" id="UP000533598"/>
    </source>
</evidence>
<dbReference type="RefSeq" id="WP_185004314.1">
    <property type="nucleotide sequence ID" value="NZ_BAAAUI010000036.1"/>
</dbReference>
<accession>A0A7W7FUQ7</accession>
<protein>
    <submittedName>
        <fullName evidence="2">Uncharacterized protein</fullName>
    </submittedName>
</protein>
<evidence type="ECO:0000313" key="2">
    <source>
        <dbReference type="EMBL" id="MBB4678487.1"/>
    </source>
</evidence>
<keyword evidence="3" id="KW-1185">Reference proteome</keyword>
<dbReference type="EMBL" id="JACHMH010000001">
    <property type="protein sequence ID" value="MBB4678487.1"/>
    <property type="molecule type" value="Genomic_DNA"/>
</dbReference>
<organism evidence="2 3">
    <name type="scientific">Crossiella cryophila</name>
    <dbReference type="NCBI Taxonomy" id="43355"/>
    <lineage>
        <taxon>Bacteria</taxon>
        <taxon>Bacillati</taxon>
        <taxon>Actinomycetota</taxon>
        <taxon>Actinomycetes</taxon>
        <taxon>Pseudonocardiales</taxon>
        <taxon>Pseudonocardiaceae</taxon>
        <taxon>Crossiella</taxon>
    </lineage>
</organism>
<reference evidence="2 3" key="1">
    <citation type="submission" date="2020-08" db="EMBL/GenBank/DDBJ databases">
        <title>Sequencing the genomes of 1000 actinobacteria strains.</title>
        <authorList>
            <person name="Klenk H.-P."/>
        </authorList>
    </citation>
    <scope>NUCLEOTIDE SEQUENCE [LARGE SCALE GENOMIC DNA]</scope>
    <source>
        <strain evidence="2 3">DSM 44230</strain>
    </source>
</reference>
<name>A0A7W7FUQ7_9PSEU</name>
<proteinExistence type="predicted"/>
<dbReference type="AlphaFoldDB" id="A0A7W7FUQ7"/>
<sequence length="60" mass="6224">MLGPGSEVLGFGTARSTARDRGPRPQLLLYPVGLAEHCVEVSGRLLAGTEPPALRPATAL</sequence>
<feature type="region of interest" description="Disordered" evidence="1">
    <location>
        <begin position="1"/>
        <end position="23"/>
    </location>
</feature>
<dbReference type="Proteomes" id="UP000533598">
    <property type="component" value="Unassembled WGS sequence"/>
</dbReference>